<sequence length="436" mass="49908">MPLYMPTRSRFYIFSFWLITAAFFCPLRAKGFSILAHEAIIDAEWDRTLRPILLKRYPEASLDDLIKAHSFAYGGSLVADIGYTPGGNSDFTDLLHYVRSGDFIVNLLNEAHSLNEYAFALGALSHYIADKYGHSMATNVTVPKVYPALQAKFGNVVTYDNDHTSHSRMEFAYDVVQVGRSNYASVAYHDFIGFNVATAPLERAFLKTYGQELNVLFKNFDSSVNTMRWGVKNLFPAMTKRAWNSKKEDIIKRDSKASKRSFRYKMSRRMYNKEFSGKNNKPDFKARALSWLVNVLPKVGPLKNLKFVYPGLEGEKRFEQVFDTIIVKYADALHQWDANKLNLVDINLDTGHPLKFGEYGLADNTYCTLVNKLNENKFSCLTPDLQQHITAYFDGALLHNMFKEHPEYEDKMKQALLQLKNCKPIPKATEPLMANR</sequence>
<reference evidence="3" key="1">
    <citation type="submission" date="2023-07" db="EMBL/GenBank/DDBJ databases">
        <title>Functional and genomic diversity of the sorghum phyllosphere microbiome.</title>
        <authorList>
            <person name="Shade A."/>
        </authorList>
    </citation>
    <scope>NUCLEOTIDE SEQUENCE [LARGE SCALE GENOMIC DNA]</scope>
    <source>
        <strain evidence="3">SORGH_AS_0422</strain>
    </source>
</reference>
<comment type="caution">
    <text evidence="2">The sequence shown here is derived from an EMBL/GenBank/DDBJ whole genome shotgun (WGS) entry which is preliminary data.</text>
</comment>
<dbReference type="InterPro" id="IPR029002">
    <property type="entry name" value="PLPC/GPLD1"/>
</dbReference>
<organism evidence="2 3">
    <name type="scientific">Mucilaginibacter terrae</name>
    <dbReference type="NCBI Taxonomy" id="1955052"/>
    <lineage>
        <taxon>Bacteria</taxon>
        <taxon>Pseudomonadati</taxon>
        <taxon>Bacteroidota</taxon>
        <taxon>Sphingobacteriia</taxon>
        <taxon>Sphingobacteriales</taxon>
        <taxon>Sphingobacteriaceae</taxon>
        <taxon>Mucilaginibacter</taxon>
    </lineage>
</organism>
<accession>A0ABU3GTB1</accession>
<proteinExistence type="predicted"/>
<evidence type="ECO:0000259" key="1">
    <source>
        <dbReference type="Pfam" id="PF00882"/>
    </source>
</evidence>
<keyword evidence="3" id="KW-1185">Reference proteome</keyword>
<feature type="domain" description="Phospholipase C/D" evidence="1">
    <location>
        <begin position="55"/>
        <end position="215"/>
    </location>
</feature>
<dbReference type="Proteomes" id="UP001258315">
    <property type="component" value="Unassembled WGS sequence"/>
</dbReference>
<dbReference type="Pfam" id="PF00882">
    <property type="entry name" value="Zn_dep_PLPC"/>
    <property type="match status" value="1"/>
</dbReference>
<gene>
    <name evidence="2" type="ORF">QE417_002092</name>
</gene>
<dbReference type="EMBL" id="JAVLVU010000001">
    <property type="protein sequence ID" value="MDT3403020.1"/>
    <property type="molecule type" value="Genomic_DNA"/>
</dbReference>
<evidence type="ECO:0000313" key="3">
    <source>
        <dbReference type="Proteomes" id="UP001258315"/>
    </source>
</evidence>
<name>A0ABU3GTB1_9SPHI</name>
<evidence type="ECO:0000313" key="2">
    <source>
        <dbReference type="EMBL" id="MDT3403020.1"/>
    </source>
</evidence>
<protein>
    <recommendedName>
        <fullName evidence="1">Phospholipase C/D domain-containing protein</fullName>
    </recommendedName>
</protein>